<comment type="catalytic activity">
    <reaction evidence="5">
        <text>Exonucleolytic cleavage in either 5'- to 3'- or 3'- to 5'-direction to yield nucleoside 5'-phosphates.</text>
        <dbReference type="EC" id="3.1.11.6"/>
    </reaction>
</comment>
<dbReference type="EMBL" id="LR743507">
    <property type="protein sequence ID" value="CAA2104660.1"/>
    <property type="molecule type" value="Genomic_DNA"/>
</dbReference>
<sequence>MFRRAAGLLDFSPRDGDQVEVRGRLAVYEPRGDLQLVVESLRRAGQGALFEQFMQRKARLEAEGLFDPARKRALPAMPRAVGVVTSLGAAALHDVVTALRRRVPHIPVVLAPAAVQGANAPGELVRALQSLYALDEPRVDVILLVRGGGSIEDLWAFNDETLARTIVQSPVPLISGVGHETDFTIADFCADLRAPTPTAAAELVSAPRDLWLGAIDLLDERLNDALGSRLDALGQRLDQAAGRLGRPSNLVARQQLRLAHHAQRLQYAVLSRRQRLAQVPRVIASDFPLKFERALAQRRERLERVALRLRLLDPALVLQRGYAWLTDTDGHAIVSARQLKAGDAVTARLADGEVDMTVTWSDATGTRPTRPR</sequence>
<evidence type="ECO:0000256" key="3">
    <source>
        <dbReference type="ARBA" id="ARBA00022801"/>
    </source>
</evidence>
<feature type="domain" description="OB-fold nucleic acid binding" evidence="7">
    <location>
        <begin position="1"/>
        <end position="41"/>
    </location>
</feature>
<organism evidence="8">
    <name type="scientific">Variovorax paradoxus</name>
    <dbReference type="NCBI Taxonomy" id="34073"/>
    <lineage>
        <taxon>Bacteria</taxon>
        <taxon>Pseudomonadati</taxon>
        <taxon>Pseudomonadota</taxon>
        <taxon>Betaproteobacteria</taxon>
        <taxon>Burkholderiales</taxon>
        <taxon>Comamonadaceae</taxon>
        <taxon>Variovorax</taxon>
    </lineage>
</organism>
<dbReference type="InterPro" id="IPR025824">
    <property type="entry name" value="OB-fold_nuc-bd_dom"/>
</dbReference>
<dbReference type="GO" id="GO:0003676">
    <property type="term" value="F:nucleic acid binding"/>
    <property type="evidence" value="ECO:0007669"/>
    <property type="project" value="InterPro"/>
</dbReference>
<keyword evidence="4 5" id="KW-0269">Exonuclease</keyword>
<keyword evidence="2 5" id="KW-0540">Nuclease</keyword>
<dbReference type="InterPro" id="IPR003753">
    <property type="entry name" value="Exonuc_VII_L"/>
</dbReference>
<dbReference type="GO" id="GO:0009318">
    <property type="term" value="C:exodeoxyribonuclease VII complex"/>
    <property type="evidence" value="ECO:0007669"/>
    <property type="project" value="UniProtKB-UniRule"/>
</dbReference>
<keyword evidence="1 5" id="KW-0963">Cytoplasm</keyword>
<keyword evidence="3 5" id="KW-0378">Hydrolase</keyword>
<comment type="subunit">
    <text evidence="5">Heterooligomer composed of large and small subunits.</text>
</comment>
<dbReference type="HAMAP" id="MF_00378">
    <property type="entry name" value="Exonuc_7_L"/>
    <property type="match status" value="1"/>
</dbReference>
<accession>A0A679IXS8</accession>
<dbReference type="InterPro" id="IPR020579">
    <property type="entry name" value="Exonuc_VII_lsu_C"/>
</dbReference>
<dbReference type="GO" id="GO:0008855">
    <property type="term" value="F:exodeoxyribonuclease VII activity"/>
    <property type="evidence" value="ECO:0007669"/>
    <property type="project" value="UniProtKB-UniRule"/>
</dbReference>
<reference evidence="8" key="1">
    <citation type="submission" date="2019-12" db="EMBL/GenBank/DDBJ databases">
        <authorList>
            <person name="Cremers G."/>
        </authorList>
    </citation>
    <scope>NUCLEOTIDE SEQUENCE</scope>
    <source>
        <strain evidence="8">Vvax</strain>
    </source>
</reference>
<proteinExistence type="inferred from homology"/>
<dbReference type="CDD" id="cd04489">
    <property type="entry name" value="ExoVII_LU_OBF"/>
    <property type="match status" value="1"/>
</dbReference>
<comment type="similarity">
    <text evidence="5">Belongs to the XseA family.</text>
</comment>
<dbReference type="GO" id="GO:0005737">
    <property type="term" value="C:cytoplasm"/>
    <property type="evidence" value="ECO:0007669"/>
    <property type="project" value="UniProtKB-SubCell"/>
</dbReference>
<dbReference type="NCBIfam" id="TIGR00237">
    <property type="entry name" value="xseA"/>
    <property type="match status" value="1"/>
</dbReference>
<dbReference type="Pfam" id="PF02601">
    <property type="entry name" value="Exonuc_VII_L"/>
    <property type="match status" value="1"/>
</dbReference>
<comment type="function">
    <text evidence="5">Bidirectionally degrades single-stranded DNA into large acid-insoluble oligonucleotides, which are then degraded further into small acid-soluble oligonucleotides.</text>
</comment>
<evidence type="ECO:0000256" key="1">
    <source>
        <dbReference type="ARBA" id="ARBA00022490"/>
    </source>
</evidence>
<comment type="subcellular location">
    <subcellularLocation>
        <location evidence="5">Cytoplasm</location>
    </subcellularLocation>
</comment>
<gene>
    <name evidence="5 8" type="primary">xseA</name>
    <name evidence="8" type="ORF">VVAX_02876</name>
</gene>
<evidence type="ECO:0000256" key="5">
    <source>
        <dbReference type="HAMAP-Rule" id="MF_00378"/>
    </source>
</evidence>
<evidence type="ECO:0000259" key="6">
    <source>
        <dbReference type="Pfam" id="PF02601"/>
    </source>
</evidence>
<dbReference type="GO" id="GO:0006308">
    <property type="term" value="P:DNA catabolic process"/>
    <property type="evidence" value="ECO:0007669"/>
    <property type="project" value="UniProtKB-UniRule"/>
</dbReference>
<dbReference type="PANTHER" id="PTHR30008:SF0">
    <property type="entry name" value="EXODEOXYRIBONUCLEASE 7 LARGE SUBUNIT"/>
    <property type="match status" value="1"/>
</dbReference>
<dbReference type="AlphaFoldDB" id="A0A679IXS8"/>
<evidence type="ECO:0000256" key="4">
    <source>
        <dbReference type="ARBA" id="ARBA00022839"/>
    </source>
</evidence>
<dbReference type="PANTHER" id="PTHR30008">
    <property type="entry name" value="EXODEOXYRIBONUCLEASE 7 LARGE SUBUNIT"/>
    <property type="match status" value="1"/>
</dbReference>
<name>A0A679IXS8_VARPD</name>
<evidence type="ECO:0000259" key="7">
    <source>
        <dbReference type="Pfam" id="PF13742"/>
    </source>
</evidence>
<protein>
    <recommendedName>
        <fullName evidence="5">Exodeoxyribonuclease 7 large subunit</fullName>
        <ecNumber evidence="5">3.1.11.6</ecNumber>
    </recommendedName>
    <alternativeName>
        <fullName evidence="5">Exodeoxyribonuclease VII large subunit</fullName>
        <shortName evidence="5">Exonuclease VII large subunit</shortName>
    </alternativeName>
</protein>
<evidence type="ECO:0000256" key="2">
    <source>
        <dbReference type="ARBA" id="ARBA00022722"/>
    </source>
</evidence>
<feature type="domain" description="Exonuclease VII large subunit C-terminal" evidence="6">
    <location>
        <begin position="65"/>
        <end position="356"/>
    </location>
</feature>
<evidence type="ECO:0000313" key="8">
    <source>
        <dbReference type="EMBL" id="CAA2104660.1"/>
    </source>
</evidence>
<dbReference type="Pfam" id="PF13742">
    <property type="entry name" value="tRNA_anti_2"/>
    <property type="match status" value="1"/>
</dbReference>
<dbReference type="EC" id="3.1.11.6" evidence="5"/>